<evidence type="ECO:0008006" key="3">
    <source>
        <dbReference type="Google" id="ProtNLM"/>
    </source>
</evidence>
<evidence type="ECO:0000313" key="2">
    <source>
        <dbReference type="Proteomes" id="UP000199149"/>
    </source>
</evidence>
<organism evidence="1 2">
    <name type="scientific">Algoriella xinjiangensis</name>
    <dbReference type="NCBI Taxonomy" id="684065"/>
    <lineage>
        <taxon>Bacteria</taxon>
        <taxon>Pseudomonadati</taxon>
        <taxon>Bacteroidota</taxon>
        <taxon>Flavobacteriia</taxon>
        <taxon>Flavobacteriales</taxon>
        <taxon>Weeksellaceae</taxon>
        <taxon>Algoriella</taxon>
    </lineage>
</organism>
<gene>
    <name evidence="1" type="ORF">SAMN05421738_11444</name>
</gene>
<evidence type="ECO:0000313" key="1">
    <source>
        <dbReference type="EMBL" id="SFN53133.1"/>
    </source>
</evidence>
<keyword evidence="2" id="KW-1185">Reference proteome</keyword>
<reference evidence="2" key="1">
    <citation type="submission" date="2016-10" db="EMBL/GenBank/DDBJ databases">
        <authorList>
            <person name="Varghese N."/>
            <person name="Submissions S."/>
        </authorList>
    </citation>
    <scope>NUCLEOTIDE SEQUENCE [LARGE SCALE GENOMIC DNA]</scope>
    <source>
        <strain evidence="2">XJ109</strain>
    </source>
</reference>
<dbReference type="RefSeq" id="WP_125113129.1">
    <property type="nucleotide sequence ID" value="NZ_FOUZ01000014.1"/>
</dbReference>
<dbReference type="PROSITE" id="PS51257">
    <property type="entry name" value="PROKAR_LIPOPROTEIN"/>
    <property type="match status" value="1"/>
</dbReference>
<dbReference type="Proteomes" id="UP000199149">
    <property type="component" value="Unassembled WGS sequence"/>
</dbReference>
<dbReference type="OrthoDB" id="1435128at2"/>
<protein>
    <recommendedName>
        <fullName evidence="3">Lipoprotein</fullName>
    </recommendedName>
</protein>
<name>A0A1I4ZSV2_9FLAO</name>
<dbReference type="EMBL" id="FOUZ01000014">
    <property type="protein sequence ID" value="SFN53133.1"/>
    <property type="molecule type" value="Genomic_DNA"/>
</dbReference>
<accession>A0A1I4ZSV2</accession>
<proteinExistence type="predicted"/>
<dbReference type="AlphaFoldDB" id="A0A1I4ZSV2"/>
<sequence>MKKNICFVIIFFSVMQSCEKKKEDSKVLALNNATYENALDVPVDKVGVIINIDSLGFFNHNSQNLEENINSEVIQNQIKLLNTKFDVAQLIKDKSVKILDENNYKYDMIHQFNQNEIPKDLVTKENVKNVNFDQLQKNFNQDDLVVLNVKSGLDYNPDNKQKYVAKTYVYLNILDLKNKKLKYSETIGGTKYIDEVASKISTSNLEKKLKESLTETLEIIDNKY</sequence>